<proteinExistence type="predicted"/>
<dbReference type="EMBL" id="BAAFSV010000002">
    <property type="protein sequence ID" value="GAB1312562.1"/>
    <property type="molecule type" value="Genomic_DNA"/>
</dbReference>
<protein>
    <recommendedName>
        <fullName evidence="2">Helicase C-terminal domain-containing protein</fullName>
    </recommendedName>
</protein>
<feature type="region of interest" description="Disordered" evidence="1">
    <location>
        <begin position="1"/>
        <end position="80"/>
    </location>
</feature>
<organism evidence="3 4">
    <name type="scientific">Madurella fahalii</name>
    <dbReference type="NCBI Taxonomy" id="1157608"/>
    <lineage>
        <taxon>Eukaryota</taxon>
        <taxon>Fungi</taxon>
        <taxon>Dikarya</taxon>
        <taxon>Ascomycota</taxon>
        <taxon>Pezizomycotina</taxon>
        <taxon>Sordariomycetes</taxon>
        <taxon>Sordariomycetidae</taxon>
        <taxon>Sordariales</taxon>
        <taxon>Sordariales incertae sedis</taxon>
        <taxon>Madurella</taxon>
    </lineage>
</organism>
<evidence type="ECO:0000259" key="2">
    <source>
        <dbReference type="Pfam" id="PF00271"/>
    </source>
</evidence>
<feature type="compositionally biased region" description="Basic residues" evidence="1">
    <location>
        <begin position="1"/>
        <end position="57"/>
    </location>
</feature>
<reference evidence="3 4" key="1">
    <citation type="submission" date="2024-09" db="EMBL/GenBank/DDBJ databases">
        <title>Itraconazole resistance in Madurella fahalii resulting from another homologue of gene encoding cytochrome P450 14-alpha sterol demethylase (CYP51).</title>
        <authorList>
            <person name="Yoshioka I."/>
            <person name="Fahal A.H."/>
            <person name="Kaneko S."/>
            <person name="Yaguchi T."/>
        </authorList>
    </citation>
    <scope>NUCLEOTIDE SEQUENCE [LARGE SCALE GENOMIC DNA]</scope>
    <source>
        <strain evidence="3 4">IFM 68171</strain>
    </source>
</reference>
<name>A0ABQ0G462_9PEZI</name>
<feature type="domain" description="Helicase C-terminal" evidence="2">
    <location>
        <begin position="343"/>
        <end position="422"/>
    </location>
</feature>
<dbReference type="Gene3D" id="3.40.50.300">
    <property type="entry name" value="P-loop containing nucleotide triphosphate hydrolases"/>
    <property type="match status" value="1"/>
</dbReference>
<comment type="caution">
    <text evidence="3">The sequence shown here is derived from an EMBL/GenBank/DDBJ whole genome shotgun (WGS) entry which is preliminary data.</text>
</comment>
<dbReference type="SUPFAM" id="SSF52540">
    <property type="entry name" value="P-loop containing nucleoside triphosphate hydrolases"/>
    <property type="match status" value="1"/>
</dbReference>
<dbReference type="InterPro" id="IPR027417">
    <property type="entry name" value="P-loop_NTPase"/>
</dbReference>
<sequence length="514" mass="58271">MRQRSYLKCKERKLKETKRAKKREAKKAKKQEIRARHKAKAISKRPKSKPASKNKSNKGKEAEDGVGSSSESSDSDFDKEDYNYIDADISSDESDDSDDEGDEDDQVASALNDVLNQLKELQSKVQAERNAEKDSAIDSAVFENKNIVKLYKAESHTPIENSDLVYKAIIDYLLLRHSPQTPLETPDGTIHYLREHIPGLRIRIEELGYTDKTAATIIATVTTKLLRSLYTIRNTNNSNEVIQLDDRTSLTREDVLIQGISQAVKLGSVSKREEFKARATSDGEPHLGAQYTEYLQDRDIDSGLSYLFAILCQDNSVTVSSDRNGIAHFVIYESPVLYRVATLVHQNKKEGERTLVVVNNPWIQQLTHALLDKLSFSIASIRASYTSNERERIIELFNNPASNIDCLVLNMSLSSAGLNLHNRIGGKKIVDWVILHITGTIYDVIEDKINRNMSLYLHLIVAYEIIKMSFGQLFNRYLWVLNPPNKVQDYYSDTNRTLGHIFSTIVSKIINLLD</sequence>
<dbReference type="InterPro" id="IPR001650">
    <property type="entry name" value="Helicase_C-like"/>
</dbReference>
<dbReference type="Pfam" id="PF00271">
    <property type="entry name" value="Helicase_C"/>
    <property type="match status" value="1"/>
</dbReference>
<gene>
    <name evidence="3" type="ORF">MFIFM68171_02772</name>
</gene>
<dbReference type="GeneID" id="98173517"/>
<dbReference type="Proteomes" id="UP001628179">
    <property type="component" value="Unassembled WGS sequence"/>
</dbReference>
<keyword evidence="4" id="KW-1185">Reference proteome</keyword>
<evidence type="ECO:0000313" key="4">
    <source>
        <dbReference type="Proteomes" id="UP001628179"/>
    </source>
</evidence>
<evidence type="ECO:0000256" key="1">
    <source>
        <dbReference type="SAM" id="MobiDB-lite"/>
    </source>
</evidence>
<dbReference type="RefSeq" id="XP_070914295.1">
    <property type="nucleotide sequence ID" value="XM_071058194.1"/>
</dbReference>
<evidence type="ECO:0000313" key="3">
    <source>
        <dbReference type="EMBL" id="GAB1312562.1"/>
    </source>
</evidence>
<accession>A0ABQ0G462</accession>